<proteinExistence type="predicted"/>
<name>A0A0B8PEV7_9VIBR</name>
<accession>A0A0B8PEV7</accession>
<evidence type="ECO:0000313" key="2">
    <source>
        <dbReference type="EMBL" id="GAM61354.1"/>
    </source>
</evidence>
<dbReference type="Gene3D" id="1.10.260.40">
    <property type="entry name" value="lambda repressor-like DNA-binding domains"/>
    <property type="match status" value="1"/>
</dbReference>
<dbReference type="GO" id="GO:0003677">
    <property type="term" value="F:DNA binding"/>
    <property type="evidence" value="ECO:0007669"/>
    <property type="project" value="InterPro"/>
</dbReference>
<evidence type="ECO:0000259" key="1">
    <source>
        <dbReference type="PROSITE" id="PS50943"/>
    </source>
</evidence>
<evidence type="ECO:0000313" key="3">
    <source>
        <dbReference type="Proteomes" id="UP000031670"/>
    </source>
</evidence>
<dbReference type="AlphaFoldDB" id="A0A0B8PEV7"/>
<dbReference type="PROSITE" id="PS50943">
    <property type="entry name" value="HTH_CROC1"/>
    <property type="match status" value="1"/>
</dbReference>
<dbReference type="SUPFAM" id="SSF47413">
    <property type="entry name" value="lambda repressor-like DNA-binding domains"/>
    <property type="match status" value="1"/>
</dbReference>
<gene>
    <name evidence="2" type="ORF">JCM19232_5655</name>
</gene>
<dbReference type="EMBL" id="BBSA01000003">
    <property type="protein sequence ID" value="GAM61354.1"/>
    <property type="molecule type" value="Genomic_DNA"/>
</dbReference>
<dbReference type="Proteomes" id="UP000031670">
    <property type="component" value="Unassembled WGS sequence"/>
</dbReference>
<dbReference type="InterPro" id="IPR001387">
    <property type="entry name" value="Cro/C1-type_HTH"/>
</dbReference>
<feature type="domain" description="HTH cro/C1-type" evidence="1">
    <location>
        <begin position="2"/>
        <end position="55"/>
    </location>
</feature>
<sequence>MRKQLSQQDLERIASLKGVDLTRSKLAKIETGMIRVTDEMLKVLSELLETPVEEFFK</sequence>
<organism evidence="2 3">
    <name type="scientific">Vibrio ishigakensis</name>
    <dbReference type="NCBI Taxonomy" id="1481914"/>
    <lineage>
        <taxon>Bacteria</taxon>
        <taxon>Pseudomonadati</taxon>
        <taxon>Pseudomonadota</taxon>
        <taxon>Gammaproteobacteria</taxon>
        <taxon>Vibrionales</taxon>
        <taxon>Vibrionaceae</taxon>
        <taxon>Vibrio</taxon>
    </lineage>
</organism>
<reference evidence="2 3" key="1">
    <citation type="submission" date="2015-01" db="EMBL/GenBank/DDBJ databases">
        <title>Vibrio sp. C5 JCM 19232 whole genome shotgun sequence.</title>
        <authorList>
            <person name="Sawabe T."/>
            <person name="Meirelles P."/>
            <person name="Feng G."/>
            <person name="Sayaka M."/>
            <person name="Hattori M."/>
            <person name="Ohkuma M."/>
        </authorList>
    </citation>
    <scope>NUCLEOTIDE SEQUENCE [LARGE SCALE GENOMIC DNA]</scope>
    <source>
        <strain evidence="2 3">JCM19232</strain>
    </source>
</reference>
<dbReference type="InterPro" id="IPR010982">
    <property type="entry name" value="Lambda_DNA-bd_dom_sf"/>
</dbReference>
<comment type="caution">
    <text evidence="2">The sequence shown here is derived from an EMBL/GenBank/DDBJ whole genome shotgun (WGS) entry which is preliminary data.</text>
</comment>
<protein>
    <recommendedName>
        <fullName evidence="1">HTH cro/C1-type domain-containing protein</fullName>
    </recommendedName>
</protein>
<reference evidence="2 3" key="2">
    <citation type="submission" date="2015-01" db="EMBL/GenBank/DDBJ databases">
        <authorList>
            <consortium name="NBRP consortium"/>
            <person name="Sawabe T."/>
            <person name="Meirelles P."/>
            <person name="Feng G."/>
            <person name="Sayaka M."/>
            <person name="Hattori M."/>
            <person name="Ohkuma M."/>
        </authorList>
    </citation>
    <scope>NUCLEOTIDE SEQUENCE [LARGE SCALE GENOMIC DNA]</scope>
    <source>
        <strain evidence="2 3">JCM19232</strain>
    </source>
</reference>